<sequence length="320" mass="34029">MAHAFIKPEVITSTALGILEQELIMSSLVWTNPGFDFAGAKDDTLTIRLPGKTTANTFPWRSDRTTDTVQLNDITEDTTTVTLDTDIYSAVALTDEELSLDISDFGSQVLRPQVRAVAEYIDASVQGMITGATYATTVAVAPATGASDDEEAKAIYNGIVEMRTALNSENVPASGRTLLMGSGVEAALLKGGFLRDASQADSDSALREATVGRLLGFDIVVSNLLPANEMYGFVRSAFVLCTRAPAVPSGATFAASQSANGLSMRWIRDYDPMKLRDRSVVSLFSGLNVVQDVSVTNTPGDLTKSLVRAVKGTYTPAPLA</sequence>
<accession>A0ABT2K234</accession>
<dbReference type="EMBL" id="JAJAGO010000019">
    <property type="protein sequence ID" value="MCT2594224.1"/>
    <property type="molecule type" value="Genomic_DNA"/>
</dbReference>
<protein>
    <submittedName>
        <fullName evidence="1">Uncharacterized protein</fullName>
    </submittedName>
</protein>
<evidence type="ECO:0000313" key="2">
    <source>
        <dbReference type="Proteomes" id="UP001156389"/>
    </source>
</evidence>
<proteinExistence type="predicted"/>
<name>A0ABT2K234_9ACTN</name>
<evidence type="ECO:0000313" key="1">
    <source>
        <dbReference type="EMBL" id="MCT2594224.1"/>
    </source>
</evidence>
<dbReference type="RefSeq" id="WP_260221537.1">
    <property type="nucleotide sequence ID" value="NZ_JAJAGO010000019.1"/>
</dbReference>
<reference evidence="1 2" key="1">
    <citation type="submission" date="2021-10" db="EMBL/GenBank/DDBJ databases">
        <title>Streptomyces gossypii sp. nov., isolated from soil collected from cotton field.</title>
        <authorList>
            <person name="Ge X."/>
            <person name="Chen X."/>
            <person name="Liu W."/>
        </authorList>
    </citation>
    <scope>NUCLEOTIDE SEQUENCE [LARGE SCALE GENOMIC DNA]</scope>
    <source>
        <strain evidence="1 2">N2-109</strain>
    </source>
</reference>
<gene>
    <name evidence="1" type="ORF">LHJ74_30690</name>
</gene>
<comment type="caution">
    <text evidence="1">The sequence shown here is derived from an EMBL/GenBank/DDBJ whole genome shotgun (WGS) entry which is preliminary data.</text>
</comment>
<dbReference type="Pfam" id="PF25209">
    <property type="entry name" value="Phage_capsid_4"/>
    <property type="match status" value="1"/>
</dbReference>
<keyword evidence="2" id="KW-1185">Reference proteome</keyword>
<organism evidence="1 2">
    <name type="scientific">Streptomyces gossypii</name>
    <dbReference type="NCBI Taxonomy" id="2883101"/>
    <lineage>
        <taxon>Bacteria</taxon>
        <taxon>Bacillati</taxon>
        <taxon>Actinomycetota</taxon>
        <taxon>Actinomycetes</taxon>
        <taxon>Kitasatosporales</taxon>
        <taxon>Streptomycetaceae</taxon>
        <taxon>Streptomyces</taxon>
    </lineage>
</organism>
<dbReference type="SUPFAM" id="SSF56563">
    <property type="entry name" value="Major capsid protein gp5"/>
    <property type="match status" value="1"/>
</dbReference>
<dbReference type="Proteomes" id="UP001156389">
    <property type="component" value="Unassembled WGS sequence"/>
</dbReference>